<dbReference type="InterPro" id="IPR007229">
    <property type="entry name" value="Nic_PRibTrfase-Fam"/>
</dbReference>
<dbReference type="Proteomes" id="UP000181976">
    <property type="component" value="Unassembled WGS sequence"/>
</dbReference>
<dbReference type="NCBIfam" id="TIGR01513">
    <property type="entry name" value="NAPRTase_put"/>
    <property type="match status" value="1"/>
</dbReference>
<reference evidence="13 14" key="1">
    <citation type="submission" date="2016-10" db="EMBL/GenBank/DDBJ databases">
        <authorList>
            <person name="de Groot N.N."/>
        </authorList>
    </citation>
    <scope>NUCLEOTIDE SEQUENCE [LARGE SCALE GENOMIC DNA]</scope>
    <source>
        <strain evidence="13 14">DSM 19012</strain>
    </source>
</reference>
<dbReference type="InParanoid" id="A0A1I1YHB6"/>
<evidence type="ECO:0000259" key="11">
    <source>
        <dbReference type="Pfam" id="PF17767"/>
    </source>
</evidence>
<comment type="function">
    <text evidence="9">Catalyzes the first step in the biosynthesis of NAD from nicotinic acid, the ATP-dependent synthesis of beta-nicotinate D-ribonucleotide from nicotinate and 5-phospho-D-ribose 1-phosphate.</text>
</comment>
<dbReference type="Gene3D" id="3.20.140.10">
    <property type="entry name" value="nicotinate phosphoribosyltransferase"/>
    <property type="match status" value="1"/>
</dbReference>
<keyword evidence="7 9" id="KW-0808">Transferase</keyword>
<dbReference type="CDD" id="cd01570">
    <property type="entry name" value="NAPRTase_A"/>
    <property type="match status" value="1"/>
</dbReference>
<organism evidence="13 14">
    <name type="scientific">Thermophagus xiamenensis</name>
    <dbReference type="NCBI Taxonomy" id="385682"/>
    <lineage>
        <taxon>Bacteria</taxon>
        <taxon>Pseudomonadati</taxon>
        <taxon>Bacteroidota</taxon>
        <taxon>Bacteroidia</taxon>
        <taxon>Marinilabiliales</taxon>
        <taxon>Marinilabiliaceae</taxon>
        <taxon>Thermophagus</taxon>
    </lineage>
</organism>
<feature type="domain" description="Nicotinate phosphoribosyltransferase C-terminal" evidence="12">
    <location>
        <begin position="372"/>
        <end position="477"/>
    </location>
</feature>
<dbReference type="EC" id="6.3.4.21" evidence="3 9"/>
<dbReference type="eggNOG" id="COG1488">
    <property type="taxonomic scope" value="Bacteria"/>
</dbReference>
<dbReference type="InterPro" id="IPR036068">
    <property type="entry name" value="Nicotinate_pribotase-like_C"/>
</dbReference>
<evidence type="ECO:0000256" key="3">
    <source>
        <dbReference type="ARBA" id="ARBA00013236"/>
    </source>
</evidence>
<evidence type="ECO:0000256" key="1">
    <source>
        <dbReference type="ARBA" id="ARBA00004952"/>
    </source>
</evidence>
<dbReference type="Pfam" id="PF04095">
    <property type="entry name" value="NAPRTase"/>
    <property type="match status" value="1"/>
</dbReference>
<dbReference type="SUPFAM" id="SSF51690">
    <property type="entry name" value="Nicotinate/Quinolinate PRTase C-terminal domain-like"/>
    <property type="match status" value="1"/>
</dbReference>
<comment type="similarity">
    <text evidence="2 9">Belongs to the NAPRTase family.</text>
</comment>
<evidence type="ECO:0000256" key="8">
    <source>
        <dbReference type="ARBA" id="ARBA00048668"/>
    </source>
</evidence>
<dbReference type="PANTHER" id="PTHR11098:SF1">
    <property type="entry name" value="NICOTINATE PHOSPHORIBOSYLTRANSFERASE"/>
    <property type="match status" value="1"/>
</dbReference>
<name>A0A1I1YHB6_9BACT</name>
<evidence type="ECO:0000259" key="12">
    <source>
        <dbReference type="Pfam" id="PF17956"/>
    </source>
</evidence>
<proteinExistence type="inferred from homology"/>
<dbReference type="Pfam" id="PF17956">
    <property type="entry name" value="NAPRTase_C"/>
    <property type="match status" value="1"/>
</dbReference>
<comment type="pathway">
    <text evidence="1 9">Cofactor biosynthesis; NAD(+) biosynthesis; nicotinate D-ribonucleotide from nicotinate: step 1/1.</text>
</comment>
<dbReference type="Gene3D" id="3.20.20.70">
    <property type="entry name" value="Aldolase class I"/>
    <property type="match status" value="1"/>
</dbReference>
<evidence type="ECO:0000256" key="6">
    <source>
        <dbReference type="ARBA" id="ARBA00022642"/>
    </source>
</evidence>
<dbReference type="PANTHER" id="PTHR11098">
    <property type="entry name" value="NICOTINATE PHOSPHORIBOSYLTRANSFERASE"/>
    <property type="match status" value="1"/>
</dbReference>
<dbReference type="STRING" id="385682.SAMN05444380_1084"/>
<dbReference type="InterPro" id="IPR041619">
    <property type="entry name" value="NAPRTase_C"/>
</dbReference>
<feature type="domain" description="Nicotinate phosphoribosyltransferase N-terminal" evidence="11">
    <location>
        <begin position="14"/>
        <end position="144"/>
    </location>
</feature>
<evidence type="ECO:0000256" key="7">
    <source>
        <dbReference type="ARBA" id="ARBA00022679"/>
    </source>
</evidence>
<dbReference type="FunFam" id="3.20.20.70:FF:000076">
    <property type="entry name" value="Nicotinate phosphoribosyltransferase"/>
    <property type="match status" value="1"/>
</dbReference>
<keyword evidence="6 9" id="KW-0662">Pyridine nucleotide biosynthesis</keyword>
<dbReference type="PIRSF" id="PIRSF000484">
    <property type="entry name" value="NAPRT"/>
    <property type="match status" value="1"/>
</dbReference>
<evidence type="ECO:0000313" key="13">
    <source>
        <dbReference type="EMBL" id="SFE18957.1"/>
    </source>
</evidence>
<evidence type="ECO:0000256" key="4">
    <source>
        <dbReference type="ARBA" id="ARBA00022553"/>
    </source>
</evidence>
<dbReference type="InterPro" id="IPR006405">
    <property type="entry name" value="Nic_PRibTrfase_pncB"/>
</dbReference>
<dbReference type="OrthoDB" id="9770610at2"/>
<evidence type="ECO:0000256" key="2">
    <source>
        <dbReference type="ARBA" id="ARBA00010897"/>
    </source>
</evidence>
<keyword evidence="14" id="KW-1185">Reference proteome</keyword>
<protein>
    <recommendedName>
        <fullName evidence="3 9">Nicotinate phosphoribosyltransferase</fullName>
        <ecNumber evidence="3 9">6.3.4.21</ecNumber>
    </recommendedName>
</protein>
<dbReference type="EMBL" id="FONA01000008">
    <property type="protein sequence ID" value="SFE18957.1"/>
    <property type="molecule type" value="Genomic_DNA"/>
</dbReference>
<comment type="catalytic activity">
    <reaction evidence="8 9">
        <text>5-phospho-alpha-D-ribose 1-diphosphate + nicotinate + ATP + H2O = nicotinate beta-D-ribonucleotide + ADP + phosphate + diphosphate</text>
        <dbReference type="Rhea" id="RHEA:36163"/>
        <dbReference type="ChEBI" id="CHEBI:15377"/>
        <dbReference type="ChEBI" id="CHEBI:30616"/>
        <dbReference type="ChEBI" id="CHEBI:32544"/>
        <dbReference type="ChEBI" id="CHEBI:33019"/>
        <dbReference type="ChEBI" id="CHEBI:43474"/>
        <dbReference type="ChEBI" id="CHEBI:57502"/>
        <dbReference type="ChEBI" id="CHEBI:58017"/>
        <dbReference type="ChEBI" id="CHEBI:456216"/>
        <dbReference type="EC" id="6.3.4.21"/>
    </reaction>
</comment>
<keyword evidence="4" id="KW-0597">Phosphoprotein</keyword>
<dbReference type="GO" id="GO:0034355">
    <property type="term" value="P:NAD+ biosynthetic process via the salvage pathway"/>
    <property type="evidence" value="ECO:0007669"/>
    <property type="project" value="TreeGrafter"/>
</dbReference>
<dbReference type="AlphaFoldDB" id="A0A1I1YHB6"/>
<gene>
    <name evidence="13" type="ORF">SAMN05444380_1084</name>
</gene>
<keyword evidence="13" id="KW-0328">Glycosyltransferase</keyword>
<dbReference type="InterPro" id="IPR041525">
    <property type="entry name" value="N/Namide_PRibTrfase"/>
</dbReference>
<evidence type="ECO:0000256" key="9">
    <source>
        <dbReference type="RuleBase" id="RU365100"/>
    </source>
</evidence>
<dbReference type="NCBIfam" id="NF009131">
    <property type="entry name" value="PRK12484.1"/>
    <property type="match status" value="1"/>
</dbReference>
<dbReference type="GO" id="GO:0004516">
    <property type="term" value="F:nicotinate phosphoribosyltransferase activity"/>
    <property type="evidence" value="ECO:0007669"/>
    <property type="project" value="UniProtKB-UniRule"/>
</dbReference>
<dbReference type="SUPFAM" id="SSF54675">
    <property type="entry name" value="Nicotinate/Quinolinate PRTase N-terminal domain-like"/>
    <property type="match status" value="1"/>
</dbReference>
<dbReference type="InterPro" id="IPR040727">
    <property type="entry name" value="NAPRTase_N"/>
</dbReference>
<dbReference type="InterPro" id="IPR013785">
    <property type="entry name" value="Aldolase_TIM"/>
</dbReference>
<dbReference type="GO" id="GO:0005829">
    <property type="term" value="C:cytosol"/>
    <property type="evidence" value="ECO:0007669"/>
    <property type="project" value="TreeGrafter"/>
</dbReference>
<dbReference type="GO" id="GO:0047280">
    <property type="term" value="F:nicotinamide phosphoribosyltransferase activity"/>
    <property type="evidence" value="ECO:0007669"/>
    <property type="project" value="UniProtKB-ARBA"/>
</dbReference>
<evidence type="ECO:0000313" key="14">
    <source>
        <dbReference type="Proteomes" id="UP000181976"/>
    </source>
</evidence>
<dbReference type="Pfam" id="PF17767">
    <property type="entry name" value="NAPRTase_N"/>
    <property type="match status" value="1"/>
</dbReference>
<evidence type="ECO:0000256" key="5">
    <source>
        <dbReference type="ARBA" id="ARBA00022598"/>
    </source>
</evidence>
<feature type="domain" description="Nicotinate/nicotinamide phosphoribosyltransferase" evidence="10">
    <location>
        <begin position="165"/>
        <end position="349"/>
    </location>
</feature>
<dbReference type="NCBIfam" id="NF006695">
    <property type="entry name" value="PRK09243.1-2"/>
    <property type="match status" value="1"/>
</dbReference>
<sequence length="492" mass="55279">MDTLQSTYKGSLALLTDFYEITMAYGFWKNNMHNRRAVYHLFFRNNPFNGGFAVNCGLEYVIDYLNNFHFSDSDLSYLANIKGNDQKPIFDPAFLDYLKNLKFECDIDAIPEGTIVFPKEPLLRVKGPILQCQLIESALLNFINFQTLIATKAARVNIAAKGDPVMEFGLRRAQGIDGALAATRASFIGGCAGTSNVFAGKKFGIPVLGTHAHSWVQAFDDEMAAFEAFANALPNNTTLLVDTYNTPKGIDKAIVVTKKMEAKGYKVSGIRLDSGDLAYLSQLARKKLKEAGLGHLKIVGGNDLDEHLVASLKQQEAEIDSWGIGTRLVTAYDQPALGGVYKLSAIETKKGHWEDRIKLSEQSIKVNIPGVQQVKRFYKQGLMVGDMIYDERTDLSGRVKIIDPADPTRSKVLDKQHLECEDLLKPIFRKGKCCFQKESIYDIKKRTSEQLQLLDKTIKRFINPHSYPVGLEEGLYKRRMELIMKYKEESNQ</sequence>
<dbReference type="UniPathway" id="UPA00253">
    <property type="reaction ID" value="UER00457"/>
</dbReference>
<keyword evidence="5 9" id="KW-0436">Ligase</keyword>
<dbReference type="RefSeq" id="WP_010528328.1">
    <property type="nucleotide sequence ID" value="NZ_AFSL01000082.1"/>
</dbReference>
<accession>A0A1I1YHB6</accession>
<comment type="PTM">
    <text evidence="9">Transiently phosphorylated on a His residue during the reaction cycle. Phosphorylation strongly increases the affinity for substrates and increases the rate of nicotinate D-ribonucleotide production. Dephosphorylation regenerates the low-affinity form of the enzyme, leading to product release.</text>
</comment>
<evidence type="ECO:0000259" key="10">
    <source>
        <dbReference type="Pfam" id="PF04095"/>
    </source>
</evidence>